<keyword evidence="4" id="KW-1185">Reference proteome</keyword>
<dbReference type="InterPro" id="IPR013658">
    <property type="entry name" value="SGL"/>
</dbReference>
<dbReference type="InterPro" id="IPR005511">
    <property type="entry name" value="SMP-30"/>
</dbReference>
<comment type="similarity">
    <text evidence="1">Belongs to the SMP-30/CGR1 family.</text>
</comment>
<dbReference type="SUPFAM" id="SSF63829">
    <property type="entry name" value="Calcium-dependent phosphotriesterase"/>
    <property type="match status" value="1"/>
</dbReference>
<evidence type="ECO:0000313" key="3">
    <source>
        <dbReference type="EMBL" id="MFC6634184.1"/>
    </source>
</evidence>
<comment type="caution">
    <text evidence="3">The sequence shown here is derived from an EMBL/GenBank/DDBJ whole genome shotgun (WGS) entry which is preliminary data.</text>
</comment>
<dbReference type="PANTHER" id="PTHR10907:SF47">
    <property type="entry name" value="REGUCALCIN"/>
    <property type="match status" value="1"/>
</dbReference>
<dbReference type="Pfam" id="PF08450">
    <property type="entry name" value="SGL"/>
    <property type="match status" value="1"/>
</dbReference>
<proteinExistence type="inferred from homology"/>
<keyword evidence="3" id="KW-0378">Hydrolase</keyword>
<dbReference type="Gene3D" id="2.120.10.30">
    <property type="entry name" value="TolB, C-terminal domain"/>
    <property type="match status" value="1"/>
</dbReference>
<dbReference type="RefSeq" id="WP_193189931.1">
    <property type="nucleotide sequence ID" value="NZ_JACZFR010000009.1"/>
</dbReference>
<dbReference type="PANTHER" id="PTHR10907">
    <property type="entry name" value="REGUCALCIN"/>
    <property type="match status" value="1"/>
</dbReference>
<name>A0ABW1YN43_9GAMM</name>
<accession>A0ABW1YN43</accession>
<dbReference type="EMBL" id="JBHSVR010000001">
    <property type="protein sequence ID" value="MFC6634184.1"/>
    <property type="molecule type" value="Genomic_DNA"/>
</dbReference>
<dbReference type="Proteomes" id="UP001596425">
    <property type="component" value="Unassembled WGS sequence"/>
</dbReference>
<dbReference type="InterPro" id="IPR011042">
    <property type="entry name" value="6-blade_b-propeller_TolB-like"/>
</dbReference>
<dbReference type="EC" id="3.1.1.99" evidence="3"/>
<dbReference type="PRINTS" id="PR01790">
    <property type="entry name" value="SMP30FAMILY"/>
</dbReference>
<sequence>MQFELMDSIPVHNLLGEGIVWNHRSGCAWWTDIHGCRIYRYRLADRSLATWPTPERLGCFGFVDGDEQIVAAFASGIALFRPQTGERQWLWRPEEGGTGNRFNDGRVDRQGRFWAGTMVEDESRSTRPAGLYCLHSRACRLRELRISNGLCWSPDSSRMYHADSARRQISVYDFDPDTGRVANGRPFARTADSACPDGATVDAQGYLWSAHWGGSRIVRYAPDGSEDTLLHLPVSQPSCVAFGGRDFNLLFVTSAREGLSTQQLRSQPHSGNLLIYRTPYRGLPESFATPLG</sequence>
<organism evidence="3 4">
    <name type="scientific">Microbulbifer taiwanensis</name>
    <dbReference type="NCBI Taxonomy" id="986746"/>
    <lineage>
        <taxon>Bacteria</taxon>
        <taxon>Pseudomonadati</taxon>
        <taxon>Pseudomonadota</taxon>
        <taxon>Gammaproteobacteria</taxon>
        <taxon>Cellvibrionales</taxon>
        <taxon>Microbulbiferaceae</taxon>
        <taxon>Microbulbifer</taxon>
    </lineage>
</organism>
<reference evidence="4" key="1">
    <citation type="journal article" date="2019" name="Int. J. Syst. Evol. Microbiol.">
        <title>The Global Catalogue of Microorganisms (GCM) 10K type strain sequencing project: providing services to taxonomists for standard genome sequencing and annotation.</title>
        <authorList>
            <consortium name="The Broad Institute Genomics Platform"/>
            <consortium name="The Broad Institute Genome Sequencing Center for Infectious Disease"/>
            <person name="Wu L."/>
            <person name="Ma J."/>
        </authorList>
    </citation>
    <scope>NUCLEOTIDE SEQUENCE [LARGE SCALE GENOMIC DNA]</scope>
    <source>
        <strain evidence="4">CGMCC 1.13718</strain>
    </source>
</reference>
<protein>
    <submittedName>
        <fullName evidence="3">SMP-30/gluconolactonase/LRE family protein</fullName>
        <ecNumber evidence="3">3.1.1.99</ecNumber>
    </submittedName>
</protein>
<dbReference type="GO" id="GO:0016787">
    <property type="term" value="F:hydrolase activity"/>
    <property type="evidence" value="ECO:0007669"/>
    <property type="project" value="UniProtKB-KW"/>
</dbReference>
<evidence type="ECO:0000313" key="4">
    <source>
        <dbReference type="Proteomes" id="UP001596425"/>
    </source>
</evidence>
<gene>
    <name evidence="3" type="ORF">ACFQBM_12870</name>
</gene>
<feature type="domain" description="SMP-30/Gluconolactonase/LRE-like region" evidence="2">
    <location>
        <begin position="15"/>
        <end position="256"/>
    </location>
</feature>
<evidence type="ECO:0000259" key="2">
    <source>
        <dbReference type="Pfam" id="PF08450"/>
    </source>
</evidence>
<evidence type="ECO:0000256" key="1">
    <source>
        <dbReference type="ARBA" id="ARBA00008853"/>
    </source>
</evidence>